<evidence type="ECO:0000313" key="4">
    <source>
        <dbReference type="Proteomes" id="UP000595140"/>
    </source>
</evidence>
<dbReference type="Proteomes" id="UP000595140">
    <property type="component" value="Unassembled WGS sequence"/>
</dbReference>
<dbReference type="GO" id="GO:0003676">
    <property type="term" value="F:nucleic acid binding"/>
    <property type="evidence" value="ECO:0007669"/>
    <property type="project" value="InterPro"/>
</dbReference>
<feature type="domain" description="CCHC-type" evidence="2">
    <location>
        <begin position="142"/>
        <end position="156"/>
    </location>
</feature>
<evidence type="ECO:0000259" key="2">
    <source>
        <dbReference type="PROSITE" id="PS50158"/>
    </source>
</evidence>
<sequence length="262" mass="29505">MGVRFKQGEGGLIWFYFYHEKDAKRILDEGPWSFENNMLLCCLVEPGETVTAADLQWLELWVQVHDLPPGYTSPAVLEAVGKFLGQFRKIDVANNFKAFQGFFRVRVAIDVRKPLKRKMKLTRRDGSVVWVLFKYERITVFCYYCGILGHLEKHCRAALLSSLAPESYPYDESLKAGGKKALLSVGEQWIRRVDPVNVGQLAKLQTVGESSGTEDDISLALATKRKRGNEVGFNVVANETLMDDSSKNLFGAGAGFQTRQDQ</sequence>
<dbReference type="GO" id="GO:0008270">
    <property type="term" value="F:zinc ion binding"/>
    <property type="evidence" value="ECO:0007669"/>
    <property type="project" value="UniProtKB-KW"/>
</dbReference>
<organism evidence="3 4">
    <name type="scientific">Cuscuta campestris</name>
    <dbReference type="NCBI Taxonomy" id="132261"/>
    <lineage>
        <taxon>Eukaryota</taxon>
        <taxon>Viridiplantae</taxon>
        <taxon>Streptophyta</taxon>
        <taxon>Embryophyta</taxon>
        <taxon>Tracheophyta</taxon>
        <taxon>Spermatophyta</taxon>
        <taxon>Magnoliopsida</taxon>
        <taxon>eudicotyledons</taxon>
        <taxon>Gunneridae</taxon>
        <taxon>Pentapetalae</taxon>
        <taxon>asterids</taxon>
        <taxon>lamiids</taxon>
        <taxon>Solanales</taxon>
        <taxon>Convolvulaceae</taxon>
        <taxon>Cuscuteae</taxon>
        <taxon>Cuscuta</taxon>
        <taxon>Cuscuta subgen. Grammica</taxon>
        <taxon>Cuscuta sect. Cleistogrammica</taxon>
    </lineage>
</organism>
<dbReference type="PANTHER" id="PTHR31286:SF153">
    <property type="entry name" value="DUF4283 DOMAIN PROTEIN"/>
    <property type="match status" value="1"/>
</dbReference>
<dbReference type="PANTHER" id="PTHR31286">
    <property type="entry name" value="GLYCINE-RICH CELL WALL STRUCTURAL PROTEIN 1.8-LIKE"/>
    <property type="match status" value="1"/>
</dbReference>
<dbReference type="InterPro" id="IPR025836">
    <property type="entry name" value="Zn_knuckle_CX2CX4HX4C"/>
</dbReference>
<keyword evidence="1" id="KW-0479">Metal-binding</keyword>
<protein>
    <recommendedName>
        <fullName evidence="2">CCHC-type domain-containing protein</fullName>
    </recommendedName>
</protein>
<dbReference type="OrthoDB" id="1001388at2759"/>
<dbReference type="PROSITE" id="PS50158">
    <property type="entry name" value="ZF_CCHC"/>
    <property type="match status" value="1"/>
</dbReference>
<evidence type="ECO:0000313" key="3">
    <source>
        <dbReference type="EMBL" id="VFQ73208.1"/>
    </source>
</evidence>
<dbReference type="EMBL" id="OOIL02001160">
    <property type="protein sequence ID" value="VFQ73208.1"/>
    <property type="molecule type" value="Genomic_DNA"/>
</dbReference>
<accession>A0A484LAS7</accession>
<dbReference type="Pfam" id="PF14392">
    <property type="entry name" value="zf-CCHC_4"/>
    <property type="match status" value="1"/>
</dbReference>
<dbReference type="InterPro" id="IPR040256">
    <property type="entry name" value="At4g02000-like"/>
</dbReference>
<dbReference type="CDD" id="cd11614">
    <property type="entry name" value="SAF_CpaB_FlgA_like"/>
    <property type="match status" value="1"/>
</dbReference>
<dbReference type="InterPro" id="IPR001878">
    <property type="entry name" value="Znf_CCHC"/>
</dbReference>
<gene>
    <name evidence="3" type="ORF">CCAM_LOCUS14984</name>
</gene>
<evidence type="ECO:0000256" key="1">
    <source>
        <dbReference type="PROSITE-ProRule" id="PRU00047"/>
    </source>
</evidence>
<keyword evidence="1" id="KW-0862">Zinc</keyword>
<keyword evidence="1" id="KW-0863">Zinc-finger</keyword>
<reference evidence="3 4" key="1">
    <citation type="submission" date="2018-04" db="EMBL/GenBank/DDBJ databases">
        <authorList>
            <person name="Vogel A."/>
        </authorList>
    </citation>
    <scope>NUCLEOTIDE SEQUENCE [LARGE SCALE GENOMIC DNA]</scope>
</reference>
<keyword evidence="4" id="KW-1185">Reference proteome</keyword>
<proteinExistence type="predicted"/>
<name>A0A484LAS7_9ASTE</name>
<dbReference type="AlphaFoldDB" id="A0A484LAS7"/>